<feature type="active site" evidence="4">
    <location>
        <position position="72"/>
    </location>
</feature>
<dbReference type="InterPro" id="IPR036509">
    <property type="entry name" value="Met_Sox_Rdtase_MsrA_sf"/>
</dbReference>
<evidence type="ECO:0000256" key="1">
    <source>
        <dbReference type="ARBA" id="ARBA00023002"/>
    </source>
</evidence>
<feature type="domain" description="Peptide methionine sulphoxide reductase MsrA" evidence="5">
    <location>
        <begin position="65"/>
        <end position="209"/>
    </location>
</feature>
<dbReference type="Gene3D" id="3.30.1060.10">
    <property type="entry name" value="Peptide methionine sulphoxide reductase MsrA"/>
    <property type="match status" value="1"/>
</dbReference>
<organism evidence="6 7">
    <name type="scientific">Aliiruegeria haliotis</name>
    <dbReference type="NCBI Taxonomy" id="1280846"/>
    <lineage>
        <taxon>Bacteria</taxon>
        <taxon>Pseudomonadati</taxon>
        <taxon>Pseudomonadota</taxon>
        <taxon>Alphaproteobacteria</taxon>
        <taxon>Rhodobacterales</taxon>
        <taxon>Roseobacteraceae</taxon>
        <taxon>Aliiruegeria</taxon>
    </lineage>
</organism>
<dbReference type="Proteomes" id="UP000239480">
    <property type="component" value="Unassembled WGS sequence"/>
</dbReference>
<keyword evidence="7" id="KW-1185">Reference proteome</keyword>
<protein>
    <recommendedName>
        <fullName evidence="4">Peptide methionine sulfoxide reductase MsrA</fullName>
        <shortName evidence="4">Protein-methionine-S-oxide reductase</shortName>
        <ecNumber evidence="4">1.8.4.11</ecNumber>
    </recommendedName>
    <alternativeName>
        <fullName evidence="4">Peptide-methionine (S)-S-oxide reductase</fullName>
        <shortName evidence="4">Peptide Met(O) reductase</shortName>
    </alternativeName>
</protein>
<evidence type="ECO:0000259" key="5">
    <source>
        <dbReference type="Pfam" id="PF01625"/>
    </source>
</evidence>
<dbReference type="InterPro" id="IPR002569">
    <property type="entry name" value="Met_Sox_Rdtase_MsrA_dom"/>
</dbReference>
<comment type="catalytic activity">
    <reaction evidence="2 4">
        <text>L-methionyl-[protein] + [thioredoxin]-disulfide + H2O = L-methionyl-(S)-S-oxide-[protein] + [thioredoxin]-dithiol</text>
        <dbReference type="Rhea" id="RHEA:14217"/>
        <dbReference type="Rhea" id="RHEA-COMP:10698"/>
        <dbReference type="Rhea" id="RHEA-COMP:10700"/>
        <dbReference type="Rhea" id="RHEA-COMP:12313"/>
        <dbReference type="Rhea" id="RHEA-COMP:12315"/>
        <dbReference type="ChEBI" id="CHEBI:15377"/>
        <dbReference type="ChEBI" id="CHEBI:16044"/>
        <dbReference type="ChEBI" id="CHEBI:29950"/>
        <dbReference type="ChEBI" id="CHEBI:44120"/>
        <dbReference type="ChEBI" id="CHEBI:50058"/>
        <dbReference type="EC" id="1.8.4.11"/>
    </reaction>
</comment>
<dbReference type="GO" id="GO:0033744">
    <property type="term" value="F:L-methionine:thioredoxin-disulfide S-oxidoreductase activity"/>
    <property type="evidence" value="ECO:0007669"/>
    <property type="project" value="RHEA"/>
</dbReference>
<evidence type="ECO:0000256" key="2">
    <source>
        <dbReference type="ARBA" id="ARBA00047806"/>
    </source>
</evidence>
<comment type="function">
    <text evidence="4">Has an important function as a repair enzyme for proteins that have been inactivated by oxidation. Catalyzes the reversible oxidation-reduction of methionine sulfoxide in proteins to methionine.</text>
</comment>
<dbReference type="PANTHER" id="PTHR43774:SF1">
    <property type="entry name" value="PEPTIDE METHIONINE SULFOXIDE REDUCTASE MSRA 2"/>
    <property type="match status" value="1"/>
</dbReference>
<dbReference type="NCBIfam" id="TIGR00401">
    <property type="entry name" value="msrA"/>
    <property type="match status" value="1"/>
</dbReference>
<accession>A0A2T0RHM4</accession>
<name>A0A2T0RHM4_9RHOB</name>
<gene>
    <name evidence="4" type="primary">msrA</name>
    <name evidence="6" type="ORF">CLV78_11246</name>
</gene>
<evidence type="ECO:0000256" key="3">
    <source>
        <dbReference type="ARBA" id="ARBA00048782"/>
    </source>
</evidence>
<dbReference type="PANTHER" id="PTHR43774">
    <property type="entry name" value="PEPTIDE METHIONINE SULFOXIDE REDUCTASE"/>
    <property type="match status" value="1"/>
</dbReference>
<evidence type="ECO:0000256" key="4">
    <source>
        <dbReference type="HAMAP-Rule" id="MF_01401"/>
    </source>
</evidence>
<dbReference type="SUPFAM" id="SSF55068">
    <property type="entry name" value="Peptide methionine sulfoxide reductase"/>
    <property type="match status" value="1"/>
</dbReference>
<dbReference type="AlphaFoldDB" id="A0A2T0RHM4"/>
<dbReference type="HAMAP" id="MF_01401">
    <property type="entry name" value="MsrA"/>
    <property type="match status" value="1"/>
</dbReference>
<proteinExistence type="inferred from homology"/>
<comment type="similarity">
    <text evidence="4">Belongs to the MsrA Met sulfoxide reductase family.</text>
</comment>
<keyword evidence="1 4" id="KW-0560">Oxidoreductase</keyword>
<comment type="catalytic activity">
    <reaction evidence="3 4">
        <text>[thioredoxin]-disulfide + L-methionine + H2O = L-methionine (S)-S-oxide + [thioredoxin]-dithiol</text>
        <dbReference type="Rhea" id="RHEA:19993"/>
        <dbReference type="Rhea" id="RHEA-COMP:10698"/>
        <dbReference type="Rhea" id="RHEA-COMP:10700"/>
        <dbReference type="ChEBI" id="CHEBI:15377"/>
        <dbReference type="ChEBI" id="CHEBI:29950"/>
        <dbReference type="ChEBI" id="CHEBI:50058"/>
        <dbReference type="ChEBI" id="CHEBI:57844"/>
        <dbReference type="ChEBI" id="CHEBI:58772"/>
        <dbReference type="EC" id="1.8.4.11"/>
    </reaction>
</comment>
<comment type="caution">
    <text evidence="6">The sequence shown here is derived from an EMBL/GenBank/DDBJ whole genome shotgun (WGS) entry which is preliminary data.</text>
</comment>
<evidence type="ECO:0000313" key="6">
    <source>
        <dbReference type="EMBL" id="PRY20673.1"/>
    </source>
</evidence>
<reference evidence="6 7" key="1">
    <citation type="submission" date="2018-03" db="EMBL/GenBank/DDBJ databases">
        <title>Genomic Encyclopedia of Archaeal and Bacterial Type Strains, Phase II (KMG-II): from individual species to whole genera.</title>
        <authorList>
            <person name="Goeker M."/>
        </authorList>
    </citation>
    <scope>NUCLEOTIDE SEQUENCE [LARGE SCALE GENOMIC DNA]</scope>
    <source>
        <strain evidence="6 7">DSM 29328</strain>
    </source>
</reference>
<dbReference type="Pfam" id="PF01625">
    <property type="entry name" value="PMSR"/>
    <property type="match status" value="1"/>
</dbReference>
<dbReference type="EMBL" id="PVTD01000012">
    <property type="protein sequence ID" value="PRY20673.1"/>
    <property type="molecule type" value="Genomic_DNA"/>
</dbReference>
<sequence>MTHLCVTSRVGELQVTSGCPHGDFNEVESIMQAIMDNIRPTVLAIAIALGLGVHCSEANAAPSETAVFAGGCFWCVESDFESVPGVIEAESGYTGGTVANPSYKQVVGGGTGHYEAVRITYDPGKVSYETLVDLFFRSVDPTDDGGQFCDRGHSYTTAIFATPSQEAAARAGKSNAQAALGETIVTPIRAAGPFYLAEEYHQDYYKKNDLVLTRFGPTSKAKAYKRYRDACGRDDRVRQLWGADAPFAGS</sequence>
<dbReference type="GO" id="GO:0008113">
    <property type="term" value="F:peptide-methionine (S)-S-oxide reductase activity"/>
    <property type="evidence" value="ECO:0007669"/>
    <property type="project" value="UniProtKB-UniRule"/>
</dbReference>
<dbReference type="EC" id="1.8.4.11" evidence="4"/>
<evidence type="ECO:0000313" key="7">
    <source>
        <dbReference type="Proteomes" id="UP000239480"/>
    </source>
</evidence>